<feature type="transmembrane region" description="Helical" evidence="7">
    <location>
        <begin position="244"/>
        <end position="264"/>
    </location>
</feature>
<feature type="transmembrane region" description="Helical" evidence="7">
    <location>
        <begin position="113"/>
        <end position="136"/>
    </location>
</feature>
<dbReference type="PANTHER" id="PTHR34820">
    <property type="entry name" value="INNER MEMBRANE PROTEIN YEBZ"/>
    <property type="match status" value="1"/>
</dbReference>
<dbReference type="EMBL" id="WNDQ01000028">
    <property type="protein sequence ID" value="KAF1020899.1"/>
    <property type="molecule type" value="Genomic_DNA"/>
</dbReference>
<reference evidence="10" key="1">
    <citation type="journal article" date="2020" name="MBio">
        <title>Horizontal gene transfer to a defensive symbiont with a reduced genome amongst a multipartite beetle microbiome.</title>
        <authorList>
            <person name="Waterworth S.C."/>
            <person name="Florez L.V."/>
            <person name="Rees E.R."/>
            <person name="Hertweck C."/>
            <person name="Kaltenpoth M."/>
            <person name="Kwan J.C."/>
        </authorList>
    </citation>
    <scope>NUCLEOTIDE SEQUENCE [LARGE SCALE GENOMIC DNA]</scope>
</reference>
<evidence type="ECO:0000256" key="5">
    <source>
        <dbReference type="ARBA" id="ARBA00023136"/>
    </source>
</evidence>
<evidence type="ECO:0000313" key="9">
    <source>
        <dbReference type="EMBL" id="KAF1020899.1"/>
    </source>
</evidence>
<dbReference type="PANTHER" id="PTHR34820:SF4">
    <property type="entry name" value="INNER MEMBRANE PROTEIN YEBZ"/>
    <property type="match status" value="1"/>
</dbReference>
<name>A0A7V8FNE9_9BURK</name>
<dbReference type="GO" id="GO:0005886">
    <property type="term" value="C:plasma membrane"/>
    <property type="evidence" value="ECO:0007669"/>
    <property type="project" value="UniProtKB-SubCell"/>
</dbReference>
<dbReference type="AlphaFoldDB" id="A0A7V8FNE9"/>
<keyword evidence="2" id="KW-1003">Cell membrane</keyword>
<dbReference type="Proteomes" id="UP000461670">
    <property type="component" value="Unassembled WGS sequence"/>
</dbReference>
<keyword evidence="3 7" id="KW-0812">Transmembrane</keyword>
<evidence type="ECO:0000256" key="2">
    <source>
        <dbReference type="ARBA" id="ARBA00022475"/>
    </source>
</evidence>
<evidence type="ECO:0000256" key="1">
    <source>
        <dbReference type="ARBA" id="ARBA00004651"/>
    </source>
</evidence>
<evidence type="ECO:0000256" key="3">
    <source>
        <dbReference type="ARBA" id="ARBA00022692"/>
    </source>
</evidence>
<feature type="transmembrane region" description="Helical" evidence="7">
    <location>
        <begin position="157"/>
        <end position="176"/>
    </location>
</feature>
<feature type="transmembrane region" description="Helical" evidence="7">
    <location>
        <begin position="316"/>
        <end position="341"/>
    </location>
</feature>
<feature type="transmembrane region" description="Helical" evidence="7">
    <location>
        <begin position="372"/>
        <end position="392"/>
    </location>
</feature>
<keyword evidence="4 7" id="KW-1133">Transmembrane helix</keyword>
<feature type="transmembrane region" description="Helical" evidence="7">
    <location>
        <begin position="284"/>
        <end position="304"/>
    </location>
</feature>
<dbReference type="Pfam" id="PF05425">
    <property type="entry name" value="CopD"/>
    <property type="match status" value="1"/>
</dbReference>
<evidence type="ECO:0000256" key="6">
    <source>
        <dbReference type="SAM" id="MobiDB-lite"/>
    </source>
</evidence>
<keyword evidence="5 7" id="KW-0472">Membrane</keyword>
<feature type="transmembrane region" description="Helical" evidence="7">
    <location>
        <begin position="404"/>
        <end position="421"/>
    </location>
</feature>
<evidence type="ECO:0000256" key="7">
    <source>
        <dbReference type="SAM" id="Phobius"/>
    </source>
</evidence>
<comment type="caution">
    <text evidence="9">The sequence shown here is derived from an EMBL/GenBank/DDBJ whole genome shotgun (WGS) entry which is preliminary data.</text>
</comment>
<feature type="domain" description="Copper resistance protein D" evidence="8">
    <location>
        <begin position="236"/>
        <end position="338"/>
    </location>
</feature>
<evidence type="ECO:0000259" key="8">
    <source>
        <dbReference type="Pfam" id="PF05425"/>
    </source>
</evidence>
<dbReference type="GO" id="GO:0006825">
    <property type="term" value="P:copper ion transport"/>
    <property type="evidence" value="ECO:0007669"/>
    <property type="project" value="InterPro"/>
</dbReference>
<feature type="transmembrane region" description="Helical" evidence="7">
    <location>
        <begin position="57"/>
        <end position="78"/>
    </location>
</feature>
<feature type="transmembrane region" description="Helical" evidence="7">
    <location>
        <begin position="15"/>
        <end position="37"/>
    </location>
</feature>
<dbReference type="InterPro" id="IPR032694">
    <property type="entry name" value="CopC/D"/>
</dbReference>
<evidence type="ECO:0000313" key="10">
    <source>
        <dbReference type="Proteomes" id="UP000461670"/>
    </source>
</evidence>
<evidence type="ECO:0000256" key="4">
    <source>
        <dbReference type="ARBA" id="ARBA00022989"/>
    </source>
</evidence>
<feature type="region of interest" description="Disordered" evidence="6">
    <location>
        <begin position="130"/>
        <end position="151"/>
    </location>
</feature>
<accession>A0A7V8FNE9</accession>
<protein>
    <recommendedName>
        <fullName evidence="8">Copper resistance protein D domain-containing protein</fullName>
    </recommendedName>
</protein>
<feature type="transmembrane region" description="Helical" evidence="7">
    <location>
        <begin position="188"/>
        <end position="212"/>
    </location>
</feature>
<sequence>MDLAPLSLLPALQQGFRAAGLGALAAAFGTLLIMALVRSCRPAMDAELSFTLHTNRLAKLAALCAGTALIGHAGWLAAQAAVFADATDGASLRSAMAATVAQTRFGQAWALRLLLEVALLVATLMLASAPPGPAAVPTRDRIRSGRGAGARRTPQPVLLGTAIAAAATALALQVRAGHAAAAQDWLPAAALALHVVAASAWIGSLPALLVLLMPLPGPLPRSTNPDDAVVRDGVRQVLGAFSRAATAVVIVVVATGLWQASLWIGGPVDGLGGWLGTDYGRSALAKMALTLALLALAAIHRWGLAPRLHRSPASRLVLLAGIGIELCLGLATFAVAAHLAAQPPAVHEQPVWPYPLRPDWQAWSKPYARRELGLALAWLTLGLAAAVWLVLTLARRGLTRSRRAAWLVTGGLGCATLAIALDVPNVRVWLRPAYTSSFQHSPTGYGAASIARGAERVQRDCRIDCFLPEDDATDLSPYNIWGRADGDLYGWLLATFDTIGHSPFAHGYIGALEPLQRWELVDYFRARVASRALDADGRWRGAFPVPDLPLDCHGQALNATTLRGGVLRIVAPGPGAAGQQAPSAAGERQAQVCFVTDAEARIAYATLTGLRPDAVAGSEIVADANGWLRQFWGAAAQPDAAKRQRVLQDIQTQPLPQRMARGHVH</sequence>
<comment type="subcellular location">
    <subcellularLocation>
        <location evidence="1">Cell membrane</location>
        <topology evidence="1">Multi-pass membrane protein</topology>
    </subcellularLocation>
</comment>
<proteinExistence type="predicted"/>
<gene>
    <name evidence="9" type="ORF">GAK30_02178</name>
</gene>
<dbReference type="InterPro" id="IPR008457">
    <property type="entry name" value="Cu-R_CopD_dom"/>
</dbReference>
<organism evidence="9 10">
    <name type="scientific">Paracidovorax wautersii</name>
    <dbReference type="NCBI Taxonomy" id="1177982"/>
    <lineage>
        <taxon>Bacteria</taxon>
        <taxon>Pseudomonadati</taxon>
        <taxon>Pseudomonadota</taxon>
        <taxon>Betaproteobacteria</taxon>
        <taxon>Burkholderiales</taxon>
        <taxon>Comamonadaceae</taxon>
        <taxon>Paracidovorax</taxon>
    </lineage>
</organism>